<dbReference type="GO" id="GO:0005886">
    <property type="term" value="C:plasma membrane"/>
    <property type="evidence" value="ECO:0007669"/>
    <property type="project" value="UniProtKB-SubCell"/>
</dbReference>
<dbReference type="GO" id="GO:0033228">
    <property type="term" value="P:cysteine export across plasma membrane"/>
    <property type="evidence" value="ECO:0007669"/>
    <property type="project" value="TreeGrafter"/>
</dbReference>
<feature type="transmembrane region" description="Helical" evidence="6">
    <location>
        <begin position="12"/>
        <end position="32"/>
    </location>
</feature>
<dbReference type="InParanoid" id="A0A6N7EY57"/>
<proteinExistence type="predicted"/>
<feature type="transmembrane region" description="Helical" evidence="6">
    <location>
        <begin position="125"/>
        <end position="151"/>
    </location>
</feature>
<keyword evidence="2" id="KW-1003">Cell membrane</keyword>
<dbReference type="FunCoup" id="A0A6N7EY57">
    <property type="interactions" value="17"/>
</dbReference>
<gene>
    <name evidence="7" type="ORF">GCU85_01495</name>
</gene>
<dbReference type="PANTHER" id="PTHR30086">
    <property type="entry name" value="ARGININE EXPORTER PROTEIN ARGO"/>
    <property type="match status" value="1"/>
</dbReference>
<dbReference type="RefSeq" id="WP_152808611.1">
    <property type="nucleotide sequence ID" value="NZ_WHNW01000001.1"/>
</dbReference>
<feature type="transmembrane region" description="Helical" evidence="6">
    <location>
        <begin position="53"/>
        <end position="75"/>
    </location>
</feature>
<name>A0A6N7EY57_9GAMM</name>
<dbReference type="Proteomes" id="UP000471298">
    <property type="component" value="Unassembled WGS sequence"/>
</dbReference>
<feature type="transmembrane region" description="Helical" evidence="6">
    <location>
        <begin position="157"/>
        <end position="183"/>
    </location>
</feature>
<comment type="subcellular location">
    <subcellularLocation>
        <location evidence="1">Cell membrane</location>
        <topology evidence="1">Multi-pass membrane protein</topology>
    </subcellularLocation>
</comment>
<evidence type="ECO:0000256" key="6">
    <source>
        <dbReference type="SAM" id="Phobius"/>
    </source>
</evidence>
<dbReference type="GO" id="GO:0015171">
    <property type="term" value="F:amino acid transmembrane transporter activity"/>
    <property type="evidence" value="ECO:0007669"/>
    <property type="project" value="TreeGrafter"/>
</dbReference>
<comment type="caution">
    <text evidence="7">The sequence shown here is derived from an EMBL/GenBank/DDBJ whole genome shotgun (WGS) entry which is preliminary data.</text>
</comment>
<reference evidence="7 8" key="1">
    <citation type="submission" date="2019-10" db="EMBL/GenBank/DDBJ databases">
        <title>Cardiobacteriales fam. a chemoheterotrophic member of the order Cardiobacteriales, and proposal of Cardiobacteriales fam. nov.</title>
        <authorList>
            <person name="Wang C."/>
        </authorList>
    </citation>
    <scope>NUCLEOTIDE SEQUENCE [LARGE SCALE GENOMIC DNA]</scope>
    <source>
        <strain evidence="7 8">ML27</strain>
    </source>
</reference>
<feature type="transmembrane region" description="Helical" evidence="6">
    <location>
        <begin position="195"/>
        <end position="215"/>
    </location>
</feature>
<keyword evidence="8" id="KW-1185">Reference proteome</keyword>
<dbReference type="InterPro" id="IPR001123">
    <property type="entry name" value="LeuE-type"/>
</dbReference>
<accession>A0A6N7EY57</accession>
<evidence type="ECO:0000256" key="5">
    <source>
        <dbReference type="ARBA" id="ARBA00023136"/>
    </source>
</evidence>
<feature type="transmembrane region" description="Helical" evidence="6">
    <location>
        <begin position="87"/>
        <end position="104"/>
    </location>
</feature>
<keyword evidence="3 6" id="KW-0812">Transmembrane</keyword>
<evidence type="ECO:0000313" key="7">
    <source>
        <dbReference type="EMBL" id="MPV85408.1"/>
    </source>
</evidence>
<dbReference type="Pfam" id="PF01810">
    <property type="entry name" value="LysE"/>
    <property type="match status" value="1"/>
</dbReference>
<keyword evidence="4 6" id="KW-1133">Transmembrane helix</keyword>
<evidence type="ECO:0000313" key="8">
    <source>
        <dbReference type="Proteomes" id="UP000471298"/>
    </source>
</evidence>
<evidence type="ECO:0000256" key="4">
    <source>
        <dbReference type="ARBA" id="ARBA00022989"/>
    </source>
</evidence>
<organism evidence="7 8">
    <name type="scientific">Ostreibacterium oceani</name>
    <dbReference type="NCBI Taxonomy" id="2654998"/>
    <lineage>
        <taxon>Bacteria</taxon>
        <taxon>Pseudomonadati</taxon>
        <taxon>Pseudomonadota</taxon>
        <taxon>Gammaproteobacteria</taxon>
        <taxon>Cardiobacteriales</taxon>
        <taxon>Ostreibacteriaceae</taxon>
        <taxon>Ostreibacterium</taxon>
    </lineage>
</organism>
<dbReference type="AlphaFoldDB" id="A0A6N7EY57"/>
<evidence type="ECO:0000256" key="1">
    <source>
        <dbReference type="ARBA" id="ARBA00004651"/>
    </source>
</evidence>
<dbReference type="PANTHER" id="PTHR30086:SF20">
    <property type="entry name" value="ARGININE EXPORTER PROTEIN ARGO-RELATED"/>
    <property type="match status" value="1"/>
</dbReference>
<protein>
    <submittedName>
        <fullName evidence="7">LysE family translocator</fullName>
    </submittedName>
</protein>
<evidence type="ECO:0000256" key="2">
    <source>
        <dbReference type="ARBA" id="ARBA00022475"/>
    </source>
</evidence>
<keyword evidence="5 6" id="KW-0472">Membrane</keyword>
<dbReference type="EMBL" id="WHNW01000001">
    <property type="protein sequence ID" value="MPV85408.1"/>
    <property type="molecule type" value="Genomic_DNA"/>
</dbReference>
<evidence type="ECO:0000256" key="3">
    <source>
        <dbReference type="ARBA" id="ARBA00022692"/>
    </source>
</evidence>
<sequence>MQFSSFFNSLEISYPLSQWVALLIYVFTMVGTPGPNNIMLTSSGANFGYKRSIPHVLGIHAGCLSMILLMAFSFYNIFELYPASRQVMFVVGAMYLIWLAYRIATTPVQALHADDSKNLTQGKPLTLVQAALFQYVNPKAWVMITNVIIFYTLSGNAYLASIFVIVLTFFGFGFFINSAWVVFGSLIGRMLKTEIAWRSFNIAMALLLLACLPLML</sequence>